<keyword evidence="2" id="KW-0964">Secreted</keyword>
<feature type="domain" description="VWA7 Ig-like" evidence="8">
    <location>
        <begin position="720"/>
        <end position="812"/>
    </location>
</feature>
<keyword evidence="4" id="KW-0325">Glycoprotein</keyword>
<evidence type="ECO:0000313" key="12">
    <source>
        <dbReference type="Proteomes" id="UP000002852"/>
    </source>
</evidence>
<keyword evidence="3 6" id="KW-0732">Signal</keyword>
<dbReference type="Pfam" id="PF23619">
    <property type="entry name" value="Ig_VWA7"/>
    <property type="match status" value="1"/>
</dbReference>
<proteinExistence type="predicted"/>
<dbReference type="Proteomes" id="UP000002852">
    <property type="component" value="Unassembled WGS sequence"/>
</dbReference>
<feature type="region of interest" description="Disordered" evidence="5">
    <location>
        <begin position="947"/>
        <end position="1010"/>
    </location>
</feature>
<sequence>MTKLAVLCFLLLQTGVEGFKISNFVLNFFNGGSFTHEVITERAILNVTLQVCRALALSQGKTFSFPPQPFSAGAVAAACGASKSTKSFIDTIVRIQKSNHQVDKDYVLSPSHHCDDENITEGQFLITLGLTAVKASNKQQNSVLATSILGEILHTLQDFYSHTNWVEIGNTFPNANLIKGNADVGKIAAKTRATCRNCAGEDCRNNILEDILKEQILTSGYFSLNPFSTKPKGKCSHGGSFDRTKGIEPTGGINKNSIDSEHGHLHSNAASMAIAATSELLEDVRSAAGDKGFLQMMGLFKGRALCFCVDTTGSMGDDIEAVRTVTSSIIDSKVGTEDEPSIYILVPFNDPEFGPLLQTTDPDVFKSYINSLTPNGGGDAPVMSLSGLQLVLTGAPPNSEIFVFTDAAAKDDYLKNTVLALIEQTKSRVNFMITDVPGLRRRRQADNNQQQQGVRMSRAGSQLYRDLAQASGGQAVEVTKGQLLEAINILTESTSSSLVSLLQASRNLGNSENFTFVVDDTVKNLTIYITRTSVDFSLISPSGVIQNIANTTGPSIISSQSVGNLQTVQLQTEGGLWELHILSTNPYSVKVVGESPIDFLFKFIKESDSPFGGFDVIDNRPTAGGNASLLVTLIGSDVATVSEVALVESSGSGQVNGTVEAQGGGEYIVHFDRIPSVEFVVLVKGQINDSVSRASSRIFQRQSATSIKASVLTVTINDLDTVLEPGTPRSVSFSVMTTGEGGSFTIQATNDQRFAASFPSSLLLDPGVSANGTVNITAPAGTPSGTGVTLTIEAVAPGGADTNYDVLRLTVLSKVTDFTPPVCQLLSLQSNCSDNCSQSTWEVSVQVTDAANGTGVDSVSFREGSGTMNTSTAADNTTLVSYVASCCSPDVQLVAVDKVGNVKICSYSVRANVTEAVTTSPVTTSNATTSNVTTSPVTTSNVKMSNVTTSPVTTSNVTTSPVTTSNITTSPVTTSNVTTSNVTTSPVTTSNVTTSNVTTSPVTTSNVTTSNVTTSNVTTSNVTMSNVTTSPVTTSNVTTSNVTTSPVTTSKVTTSKVTTSNVTTAVTASSTRADFSVSLCFGFSVLSFLLQSLKL</sequence>
<feature type="domain" description="Hemicentin/VWA7 galactose-binding" evidence="7">
    <location>
        <begin position="499"/>
        <end position="595"/>
    </location>
</feature>
<reference evidence="12" key="2">
    <citation type="journal article" date="2013" name="Nat. Genet.">
        <title>The genome of the platyfish, Xiphophorus maculatus, provides insights into evolutionary adaptation and several complex traits.</title>
        <authorList>
            <person name="Schartl M."/>
            <person name="Walter R.B."/>
            <person name="Shen Y."/>
            <person name="Garcia T."/>
            <person name="Catchen J."/>
            <person name="Amores A."/>
            <person name="Braasch I."/>
            <person name="Chalopin D."/>
            <person name="Volff J.N."/>
            <person name="Lesch K.P."/>
            <person name="Bisazza A."/>
            <person name="Minx P."/>
            <person name="Hillier L."/>
            <person name="Wilson R.K."/>
            <person name="Fuerstenberg S."/>
            <person name="Boore J."/>
            <person name="Searle S."/>
            <person name="Postlethwait J.H."/>
            <person name="Warren W.C."/>
        </authorList>
    </citation>
    <scope>NUCLEOTIDE SEQUENCE [LARGE SCALE GENOMIC DNA]</scope>
    <source>
        <strain evidence="12">JP 163 A</strain>
    </source>
</reference>
<dbReference type="InParanoid" id="A0A3B5QJN2"/>
<dbReference type="GO" id="GO:0005576">
    <property type="term" value="C:extracellular region"/>
    <property type="evidence" value="ECO:0007669"/>
    <property type="project" value="UniProtKB-SubCell"/>
</dbReference>
<evidence type="ECO:0000256" key="3">
    <source>
        <dbReference type="ARBA" id="ARBA00022729"/>
    </source>
</evidence>
<evidence type="ECO:0000256" key="6">
    <source>
        <dbReference type="SAM" id="SignalP"/>
    </source>
</evidence>
<reference evidence="11" key="4">
    <citation type="submission" date="2025-09" db="UniProtKB">
        <authorList>
            <consortium name="Ensembl"/>
        </authorList>
    </citation>
    <scope>IDENTIFICATION</scope>
    <source>
        <strain evidence="11">JP 163 A</strain>
    </source>
</reference>
<comment type="subcellular location">
    <subcellularLocation>
        <location evidence="1">Secreted</location>
    </subcellularLocation>
</comment>
<keyword evidence="12" id="KW-1185">Reference proteome</keyword>
<dbReference type="Pfam" id="PF25106">
    <property type="entry name" value="VWA_4"/>
    <property type="match status" value="1"/>
</dbReference>
<evidence type="ECO:0000256" key="5">
    <source>
        <dbReference type="SAM" id="MobiDB-lite"/>
    </source>
</evidence>
<evidence type="ECO:0000313" key="11">
    <source>
        <dbReference type="Ensembl" id="ENSXMAP00000031764.1"/>
    </source>
</evidence>
<dbReference type="InterPro" id="IPR056475">
    <property type="entry name" value="GBD_Hemicentin/VWA7"/>
</dbReference>
<reference evidence="12" key="1">
    <citation type="submission" date="2012-01" db="EMBL/GenBank/DDBJ databases">
        <authorList>
            <person name="Walter R."/>
            <person name="Schartl M."/>
            <person name="Warren W."/>
        </authorList>
    </citation>
    <scope>NUCLEOTIDE SEQUENCE [LARGE SCALE GENOMIC DNA]</scope>
    <source>
        <strain evidence="12">JP 163 A</strain>
    </source>
</reference>
<feature type="domain" description="Hemicentin-1-like von Willebrand factor A" evidence="9">
    <location>
        <begin position="304"/>
        <end position="480"/>
    </location>
</feature>
<dbReference type="AlphaFoldDB" id="A0A3B5QJN2"/>
<dbReference type="Ensembl" id="ENSXMAT00000026837.1">
    <property type="protein sequence ID" value="ENSXMAP00000031764.1"/>
    <property type="gene ID" value="ENSXMAG00000022594.1"/>
</dbReference>
<evidence type="ECO:0000259" key="7">
    <source>
        <dbReference type="Pfam" id="PF23560"/>
    </source>
</evidence>
<dbReference type="PANTHER" id="PTHR14905">
    <property type="entry name" value="NG37"/>
    <property type="match status" value="1"/>
</dbReference>
<dbReference type="Pfam" id="PF23560">
    <property type="entry name" value="GBD_Hemicentin"/>
    <property type="match status" value="1"/>
</dbReference>
<evidence type="ECO:0000259" key="8">
    <source>
        <dbReference type="Pfam" id="PF23619"/>
    </source>
</evidence>
<evidence type="ECO:0000259" key="10">
    <source>
        <dbReference type="Pfam" id="PF25107"/>
    </source>
</evidence>
<evidence type="ECO:0000256" key="4">
    <source>
        <dbReference type="ARBA" id="ARBA00023180"/>
    </source>
</evidence>
<evidence type="ECO:0000259" key="9">
    <source>
        <dbReference type="Pfam" id="PF25106"/>
    </source>
</evidence>
<feature type="signal peptide" evidence="6">
    <location>
        <begin position="1"/>
        <end position="18"/>
    </location>
</feature>
<dbReference type="InterPro" id="IPR056862">
    <property type="entry name" value="VWA7_N"/>
</dbReference>
<dbReference type="InterPro" id="IPR052577">
    <property type="entry name" value="VWA7"/>
</dbReference>
<dbReference type="Pfam" id="PF25107">
    <property type="entry name" value="VWA7_N"/>
    <property type="match status" value="1"/>
</dbReference>
<reference evidence="11" key="3">
    <citation type="submission" date="2025-08" db="UniProtKB">
        <authorList>
            <consortium name="Ensembl"/>
        </authorList>
    </citation>
    <scope>IDENTIFICATION</scope>
    <source>
        <strain evidence="11">JP 163 A</strain>
    </source>
</reference>
<dbReference type="PANTHER" id="PTHR14905:SF18">
    <property type="entry name" value="VON WILLEBRAND FACTOR A DOMAIN-CONTAINING 10, TANDEM DUPLICATE 1-RELATED"/>
    <property type="match status" value="1"/>
</dbReference>
<evidence type="ECO:0000256" key="1">
    <source>
        <dbReference type="ARBA" id="ARBA00004613"/>
    </source>
</evidence>
<dbReference type="InterPro" id="IPR056861">
    <property type="entry name" value="HMCN1-like_VWA"/>
</dbReference>
<name>A0A3B5QJN2_XIPMA</name>
<protein>
    <submittedName>
        <fullName evidence="11">von Willebrand factor A domain-containing protein 7-like</fullName>
    </submittedName>
</protein>
<dbReference type="InterPro" id="IPR057615">
    <property type="entry name" value="Ig_VWA7"/>
</dbReference>
<feature type="domain" description="VWA7 N-terminal" evidence="10">
    <location>
        <begin position="72"/>
        <end position="294"/>
    </location>
</feature>
<organism evidence="11 12">
    <name type="scientific">Xiphophorus maculatus</name>
    <name type="common">Southern platyfish</name>
    <name type="synonym">Platypoecilus maculatus</name>
    <dbReference type="NCBI Taxonomy" id="8083"/>
    <lineage>
        <taxon>Eukaryota</taxon>
        <taxon>Metazoa</taxon>
        <taxon>Chordata</taxon>
        <taxon>Craniata</taxon>
        <taxon>Vertebrata</taxon>
        <taxon>Euteleostomi</taxon>
        <taxon>Actinopterygii</taxon>
        <taxon>Neopterygii</taxon>
        <taxon>Teleostei</taxon>
        <taxon>Neoteleostei</taxon>
        <taxon>Acanthomorphata</taxon>
        <taxon>Ovalentaria</taxon>
        <taxon>Atherinomorphae</taxon>
        <taxon>Cyprinodontiformes</taxon>
        <taxon>Poeciliidae</taxon>
        <taxon>Poeciliinae</taxon>
        <taxon>Xiphophorus</taxon>
    </lineage>
</organism>
<evidence type="ECO:0000256" key="2">
    <source>
        <dbReference type="ARBA" id="ARBA00022525"/>
    </source>
</evidence>
<feature type="chain" id="PRO_5017343700" evidence="6">
    <location>
        <begin position="19"/>
        <end position="1095"/>
    </location>
</feature>
<accession>A0A3B5QJN2</accession>
<dbReference type="Gene3D" id="3.40.50.410">
    <property type="entry name" value="von Willebrand factor, type A domain"/>
    <property type="match status" value="1"/>
</dbReference>
<dbReference type="SUPFAM" id="SSF53300">
    <property type="entry name" value="vWA-like"/>
    <property type="match status" value="1"/>
</dbReference>
<dbReference type="GeneTree" id="ENSGT00390000011517"/>
<dbReference type="InterPro" id="IPR036465">
    <property type="entry name" value="vWFA_dom_sf"/>
</dbReference>